<dbReference type="Pfam" id="PF01381">
    <property type="entry name" value="HTH_3"/>
    <property type="match status" value="1"/>
</dbReference>
<comment type="caution">
    <text evidence="5">The sequence shown here is derived from an EMBL/GenBank/DDBJ whole genome shotgun (WGS) entry which is preliminary data.</text>
</comment>
<sequence>MATTLAPVDSREVVRCDRCLLVQFRTTNNLCRRCHTCLDADEPEVAAAPAEPVAVPANGNGNGHSHLQIALAIRSLRLRSGLSQRQLALRMQVPRTYVSKIENEKATPTLSSLERLARALEVTVPDLLSGGSPTREQLMRELMADEFIAQLMPFVSKLDGMQRQSLLAQVRDLTLRPRRSA</sequence>
<dbReference type="SMART" id="SM00530">
    <property type="entry name" value="HTH_XRE"/>
    <property type="match status" value="1"/>
</dbReference>
<dbReference type="SUPFAM" id="SSF47413">
    <property type="entry name" value="lambda repressor-like DNA-binding domains"/>
    <property type="match status" value="1"/>
</dbReference>
<dbReference type="GO" id="GO:0005829">
    <property type="term" value="C:cytosol"/>
    <property type="evidence" value="ECO:0007669"/>
    <property type="project" value="TreeGrafter"/>
</dbReference>
<dbReference type="EMBL" id="JACPNR010000009">
    <property type="protein sequence ID" value="MBI2678573.1"/>
    <property type="molecule type" value="Genomic_DNA"/>
</dbReference>
<dbReference type="InterPro" id="IPR010982">
    <property type="entry name" value="Lambda_DNA-bd_dom_sf"/>
</dbReference>
<dbReference type="Proteomes" id="UP000779809">
    <property type="component" value="Unassembled WGS sequence"/>
</dbReference>
<dbReference type="GO" id="GO:0003700">
    <property type="term" value="F:DNA-binding transcription factor activity"/>
    <property type="evidence" value="ECO:0007669"/>
    <property type="project" value="TreeGrafter"/>
</dbReference>
<proteinExistence type="predicted"/>
<keyword evidence="3" id="KW-0804">Transcription</keyword>
<gene>
    <name evidence="5" type="ORF">HYX28_07305</name>
</gene>
<organism evidence="5 6">
    <name type="scientific">Candidatus Korobacter versatilis</name>
    <dbReference type="NCBI Taxonomy" id="658062"/>
    <lineage>
        <taxon>Bacteria</taxon>
        <taxon>Pseudomonadati</taxon>
        <taxon>Acidobacteriota</taxon>
        <taxon>Terriglobia</taxon>
        <taxon>Terriglobales</taxon>
        <taxon>Candidatus Korobacteraceae</taxon>
        <taxon>Candidatus Korobacter</taxon>
    </lineage>
</organism>
<dbReference type="InterPro" id="IPR001387">
    <property type="entry name" value="Cro/C1-type_HTH"/>
</dbReference>
<accession>A0A932A9F0</accession>
<evidence type="ECO:0000256" key="3">
    <source>
        <dbReference type="ARBA" id="ARBA00023163"/>
    </source>
</evidence>
<keyword evidence="1" id="KW-0805">Transcription regulation</keyword>
<dbReference type="CDD" id="cd00093">
    <property type="entry name" value="HTH_XRE"/>
    <property type="match status" value="1"/>
</dbReference>
<dbReference type="PROSITE" id="PS50943">
    <property type="entry name" value="HTH_CROC1"/>
    <property type="match status" value="1"/>
</dbReference>
<evidence type="ECO:0000313" key="5">
    <source>
        <dbReference type="EMBL" id="MBI2678573.1"/>
    </source>
</evidence>
<evidence type="ECO:0000313" key="6">
    <source>
        <dbReference type="Proteomes" id="UP000779809"/>
    </source>
</evidence>
<keyword evidence="2" id="KW-0238">DNA-binding</keyword>
<dbReference type="AlphaFoldDB" id="A0A932A9F0"/>
<dbReference type="InterPro" id="IPR050807">
    <property type="entry name" value="TransReg_Diox_bact_type"/>
</dbReference>
<evidence type="ECO:0000256" key="2">
    <source>
        <dbReference type="ARBA" id="ARBA00023125"/>
    </source>
</evidence>
<dbReference type="GO" id="GO:0003677">
    <property type="term" value="F:DNA binding"/>
    <property type="evidence" value="ECO:0007669"/>
    <property type="project" value="UniProtKB-KW"/>
</dbReference>
<name>A0A932A9F0_9BACT</name>
<feature type="domain" description="HTH cro/C1-type" evidence="4">
    <location>
        <begin position="73"/>
        <end position="127"/>
    </location>
</feature>
<dbReference type="PANTHER" id="PTHR46797">
    <property type="entry name" value="HTH-TYPE TRANSCRIPTIONAL REGULATOR"/>
    <property type="match status" value="1"/>
</dbReference>
<evidence type="ECO:0000259" key="4">
    <source>
        <dbReference type="PROSITE" id="PS50943"/>
    </source>
</evidence>
<dbReference type="PANTHER" id="PTHR46797:SF23">
    <property type="entry name" value="HTH-TYPE TRANSCRIPTIONAL REGULATOR SUTR"/>
    <property type="match status" value="1"/>
</dbReference>
<protein>
    <submittedName>
        <fullName evidence="5">Helix-turn-helix transcriptional regulator</fullName>
    </submittedName>
</protein>
<evidence type="ECO:0000256" key="1">
    <source>
        <dbReference type="ARBA" id="ARBA00023015"/>
    </source>
</evidence>
<reference evidence="5" key="1">
    <citation type="submission" date="2020-07" db="EMBL/GenBank/DDBJ databases">
        <title>Huge and variable diversity of episymbiotic CPR bacteria and DPANN archaea in groundwater ecosystems.</title>
        <authorList>
            <person name="He C.Y."/>
            <person name="Keren R."/>
            <person name="Whittaker M."/>
            <person name="Farag I.F."/>
            <person name="Doudna J."/>
            <person name="Cate J.H.D."/>
            <person name="Banfield J.F."/>
        </authorList>
    </citation>
    <scope>NUCLEOTIDE SEQUENCE</scope>
    <source>
        <strain evidence="5">NC_groundwater_580_Pr5_B-0.1um_64_19</strain>
    </source>
</reference>
<dbReference type="Gene3D" id="1.10.260.40">
    <property type="entry name" value="lambda repressor-like DNA-binding domains"/>
    <property type="match status" value="1"/>
</dbReference>